<evidence type="ECO:0000256" key="1">
    <source>
        <dbReference type="ARBA" id="ARBA00022801"/>
    </source>
</evidence>
<feature type="domain" description="PAS" evidence="3">
    <location>
        <begin position="447"/>
        <end position="495"/>
    </location>
</feature>
<dbReference type="EMBL" id="JBIVGG010000001">
    <property type="protein sequence ID" value="MFJ4077624.1"/>
    <property type="molecule type" value="Genomic_DNA"/>
</dbReference>
<dbReference type="PROSITE" id="PS50113">
    <property type="entry name" value="PAC"/>
    <property type="match status" value="1"/>
</dbReference>
<feature type="transmembrane region" description="Helical" evidence="2">
    <location>
        <begin position="181"/>
        <end position="201"/>
    </location>
</feature>
<dbReference type="SMART" id="SM00091">
    <property type="entry name" value="PAS"/>
    <property type="match status" value="2"/>
</dbReference>
<keyword evidence="2" id="KW-0812">Transmembrane</keyword>
<feature type="domain" description="PAC" evidence="4">
    <location>
        <begin position="524"/>
        <end position="574"/>
    </location>
</feature>
<feature type="transmembrane region" description="Helical" evidence="2">
    <location>
        <begin position="70"/>
        <end position="91"/>
    </location>
</feature>
<dbReference type="SMART" id="SM00331">
    <property type="entry name" value="PP2C_SIG"/>
    <property type="match status" value="1"/>
</dbReference>
<evidence type="ECO:0000313" key="6">
    <source>
        <dbReference type="Proteomes" id="UP001617511"/>
    </source>
</evidence>
<dbReference type="InterPro" id="IPR013656">
    <property type="entry name" value="PAS_4"/>
</dbReference>
<dbReference type="SMART" id="SM00086">
    <property type="entry name" value="PAC"/>
    <property type="match status" value="2"/>
</dbReference>
<accession>A0ABW8F6F9</accession>
<dbReference type="PANTHER" id="PTHR43156:SF2">
    <property type="entry name" value="STAGE II SPORULATION PROTEIN E"/>
    <property type="match status" value="1"/>
</dbReference>
<dbReference type="Proteomes" id="UP001617511">
    <property type="component" value="Unassembled WGS sequence"/>
</dbReference>
<reference evidence="5 6" key="1">
    <citation type="submission" date="2024-10" db="EMBL/GenBank/DDBJ databases">
        <title>The Natural Products Discovery Center: Release of the First 8490 Sequenced Strains for Exploring Actinobacteria Biosynthetic Diversity.</title>
        <authorList>
            <person name="Kalkreuter E."/>
            <person name="Kautsar S.A."/>
            <person name="Yang D."/>
            <person name="Bader C.D."/>
            <person name="Teijaro C.N."/>
            <person name="Fluegel L."/>
            <person name="Davis C.M."/>
            <person name="Simpson J.R."/>
            <person name="Lauterbach L."/>
            <person name="Steele A.D."/>
            <person name="Gui C."/>
            <person name="Meng S."/>
            <person name="Li G."/>
            <person name="Viehrig K."/>
            <person name="Ye F."/>
            <person name="Su P."/>
            <person name="Kiefer A.F."/>
            <person name="Nichols A."/>
            <person name="Cepeda A.J."/>
            <person name="Yan W."/>
            <person name="Fan B."/>
            <person name="Jiang Y."/>
            <person name="Adhikari A."/>
            <person name="Zheng C.-J."/>
            <person name="Schuster L."/>
            <person name="Cowan T.M."/>
            <person name="Smanski M.J."/>
            <person name="Chevrette M.G."/>
            <person name="De Carvalho L.P.S."/>
            <person name="Shen B."/>
        </authorList>
    </citation>
    <scope>NUCLEOTIDE SEQUENCE [LARGE SCALE GENOMIC DNA]</scope>
    <source>
        <strain evidence="5 6">NPDC089932</strain>
    </source>
</reference>
<dbReference type="InterPro" id="IPR001610">
    <property type="entry name" value="PAC"/>
</dbReference>
<dbReference type="NCBIfam" id="TIGR00229">
    <property type="entry name" value="sensory_box"/>
    <property type="match status" value="2"/>
</dbReference>
<dbReference type="CDD" id="cd00130">
    <property type="entry name" value="PAS"/>
    <property type="match status" value="2"/>
</dbReference>
<dbReference type="RefSeq" id="WP_402069304.1">
    <property type="nucleotide sequence ID" value="NZ_JBIVGG010000001.1"/>
</dbReference>
<evidence type="ECO:0000313" key="5">
    <source>
        <dbReference type="EMBL" id="MFJ4077624.1"/>
    </source>
</evidence>
<dbReference type="InterPro" id="IPR052016">
    <property type="entry name" value="Bact_Sigma-Reg"/>
</dbReference>
<evidence type="ECO:0000259" key="3">
    <source>
        <dbReference type="PROSITE" id="PS50112"/>
    </source>
</evidence>
<sequence length="832" mass="88184">MTRDQEMPGLSGVRSPEQADGLPFRPCVLATARRVARAAALAAGLLGLVSLVGWVFGVDELKDVLPGVSVAMKANTAVAVVALSLSLYVISPGRIRPVALAVSRAAAVLVALLGAFTLAEDAIGAGLGIDELLFTDDTVHQGTGSGSPGRMAPNTAAALMAAGAGSLCAGVSRVPAWVSQILGLAVGALGMLRLYGAAYGVPELEQFGPYTGMALHTAVALVLVGAALFLARPGEGPAALLLNAGTTGALGRWLFVTVVVVPPLLGWAVLAAEDAGLFGDRLGTGLLVFGHVAVFTAVIFTTLAVGRRVEVAHARLEWRVRQNDLLQAFMEHTPAMVFIKDLEGRFLAVNTTFTQTLQLSREQVLGRRDQDVLPPDLTRQGQASDLAVLKEGRPVQRQKTFALPGGRREFLSTRFLLNDASGAPYALCGVYIDITDRVAAEREVRRSHRRFLALLESAPDATLITDGDGTVVMANPQVKRLFGRAPGELVGTDVVGLVPTARRRRHHALLGAYLRLRDPKPTVLDRDLYGLRGDGSEFPVEVSVSSLRAEQETLVVLTVRDITERRRQEAERAERYEQQRRIAYTLQHSLMGEPPRLTYLPCAHRYLASVRDPGVGGDWFDVIPLDGHRTGVLIGDVMGRGLEAAAVMGQLRAASHALARTGATPSGLMRALDAFVGDLADQLVTSVYLVLDHGRHEVTLCSAGHLPVIALPPDGPACRLGAPVGVPLGVNEAGHAVPFEEATMPLPPGSALVLYTDGLVERPGTDIDAQVDVLTHTVDDVLKGALVDDPGILDQAADRLIRTLIVDADASDDDVTLLLLGVPGREGRGPRP</sequence>
<dbReference type="PROSITE" id="PS50112">
    <property type="entry name" value="PAS"/>
    <property type="match status" value="2"/>
</dbReference>
<evidence type="ECO:0000256" key="2">
    <source>
        <dbReference type="SAM" id="Phobius"/>
    </source>
</evidence>
<proteinExistence type="predicted"/>
<keyword evidence="2" id="KW-1133">Transmembrane helix</keyword>
<dbReference type="Gene3D" id="3.30.450.20">
    <property type="entry name" value="PAS domain"/>
    <property type="match status" value="2"/>
</dbReference>
<dbReference type="Gene3D" id="3.60.40.10">
    <property type="entry name" value="PPM-type phosphatase domain"/>
    <property type="match status" value="1"/>
</dbReference>
<dbReference type="Pfam" id="PF08448">
    <property type="entry name" value="PAS_4"/>
    <property type="match status" value="1"/>
</dbReference>
<dbReference type="InterPro" id="IPR000700">
    <property type="entry name" value="PAS-assoc_C"/>
</dbReference>
<feature type="transmembrane region" description="Helical" evidence="2">
    <location>
        <begin position="282"/>
        <end position="305"/>
    </location>
</feature>
<evidence type="ECO:0000259" key="4">
    <source>
        <dbReference type="PROSITE" id="PS50113"/>
    </source>
</evidence>
<dbReference type="PANTHER" id="PTHR43156">
    <property type="entry name" value="STAGE II SPORULATION PROTEIN E-RELATED"/>
    <property type="match status" value="1"/>
</dbReference>
<gene>
    <name evidence="5" type="ORF">ACIP2Z_01540</name>
</gene>
<feature type="transmembrane region" description="Helical" evidence="2">
    <location>
        <begin position="98"/>
        <end position="119"/>
    </location>
</feature>
<feature type="transmembrane region" description="Helical" evidence="2">
    <location>
        <begin position="38"/>
        <end position="58"/>
    </location>
</feature>
<protein>
    <submittedName>
        <fullName evidence="5">SpoIIE family protein phosphatase</fullName>
    </submittedName>
</protein>
<keyword evidence="6" id="KW-1185">Reference proteome</keyword>
<dbReference type="Pfam" id="PF13426">
    <property type="entry name" value="PAS_9"/>
    <property type="match status" value="1"/>
</dbReference>
<organism evidence="5 6">
    <name type="scientific">Streptomyces iakyrus</name>
    <dbReference type="NCBI Taxonomy" id="68219"/>
    <lineage>
        <taxon>Bacteria</taxon>
        <taxon>Bacillati</taxon>
        <taxon>Actinomycetota</taxon>
        <taxon>Actinomycetes</taxon>
        <taxon>Kitasatosporales</taxon>
        <taxon>Streptomycetaceae</taxon>
        <taxon>Streptomyces</taxon>
    </lineage>
</organism>
<dbReference type="SUPFAM" id="SSF55785">
    <property type="entry name" value="PYP-like sensor domain (PAS domain)"/>
    <property type="match status" value="2"/>
</dbReference>
<keyword evidence="1" id="KW-0378">Hydrolase</keyword>
<feature type="transmembrane region" description="Helical" evidence="2">
    <location>
        <begin position="252"/>
        <end position="270"/>
    </location>
</feature>
<dbReference type="InterPro" id="IPR036457">
    <property type="entry name" value="PPM-type-like_dom_sf"/>
</dbReference>
<dbReference type="InterPro" id="IPR001932">
    <property type="entry name" value="PPM-type_phosphatase-like_dom"/>
</dbReference>
<feature type="transmembrane region" description="Helical" evidence="2">
    <location>
        <begin position="213"/>
        <end position="231"/>
    </location>
</feature>
<feature type="domain" description="PAS" evidence="3">
    <location>
        <begin position="322"/>
        <end position="376"/>
    </location>
</feature>
<dbReference type="InterPro" id="IPR000014">
    <property type="entry name" value="PAS"/>
</dbReference>
<dbReference type="Pfam" id="PF07228">
    <property type="entry name" value="SpoIIE"/>
    <property type="match status" value="1"/>
</dbReference>
<name>A0ABW8F6F9_9ACTN</name>
<dbReference type="InterPro" id="IPR035965">
    <property type="entry name" value="PAS-like_dom_sf"/>
</dbReference>
<comment type="caution">
    <text evidence="5">The sequence shown here is derived from an EMBL/GenBank/DDBJ whole genome shotgun (WGS) entry which is preliminary data.</text>
</comment>
<keyword evidence="2" id="KW-0472">Membrane</keyword>